<dbReference type="PANTHER" id="PTHR23026:SF123">
    <property type="entry name" value="NAD(P)H NITROREDUCTASE RV3131-RELATED"/>
    <property type="match status" value="1"/>
</dbReference>
<feature type="region of interest" description="Disordered" evidence="1">
    <location>
        <begin position="300"/>
        <end position="332"/>
    </location>
</feature>
<protein>
    <submittedName>
        <fullName evidence="2">Nitroreductase</fullName>
    </submittedName>
</protein>
<organism evidence="2 3">
    <name type="scientific">Saccharopolyspora gloriosae</name>
    <dbReference type="NCBI Taxonomy" id="455344"/>
    <lineage>
        <taxon>Bacteria</taxon>
        <taxon>Bacillati</taxon>
        <taxon>Actinomycetota</taxon>
        <taxon>Actinomycetes</taxon>
        <taxon>Pseudonocardiales</taxon>
        <taxon>Pseudonocardiaceae</taxon>
        <taxon>Saccharopolyspora</taxon>
    </lineage>
</organism>
<dbReference type="InterPro" id="IPR000415">
    <property type="entry name" value="Nitroreductase-like"/>
</dbReference>
<dbReference type="InterPro" id="IPR050627">
    <property type="entry name" value="Nitroreductase/BluB"/>
</dbReference>
<dbReference type="PANTHER" id="PTHR23026">
    <property type="entry name" value="NADPH NITROREDUCTASE"/>
    <property type="match status" value="1"/>
</dbReference>
<dbReference type="NCBIfam" id="NF047509">
    <property type="entry name" value="Rv3131_FMN_oxido"/>
    <property type="match status" value="1"/>
</dbReference>
<dbReference type="SUPFAM" id="SSF55469">
    <property type="entry name" value="FMN-dependent nitroreductase-like"/>
    <property type="match status" value="2"/>
</dbReference>
<dbReference type="Proteomes" id="UP000580474">
    <property type="component" value="Unassembled WGS sequence"/>
</dbReference>
<dbReference type="GO" id="GO:0016491">
    <property type="term" value="F:oxidoreductase activity"/>
    <property type="evidence" value="ECO:0007669"/>
    <property type="project" value="InterPro"/>
</dbReference>
<evidence type="ECO:0000256" key="1">
    <source>
        <dbReference type="SAM" id="MobiDB-lite"/>
    </source>
</evidence>
<name>A0A840NP38_9PSEU</name>
<feature type="compositionally biased region" description="Pro residues" evidence="1">
    <location>
        <begin position="306"/>
        <end position="316"/>
    </location>
</feature>
<reference evidence="2 3" key="1">
    <citation type="submission" date="2020-08" db="EMBL/GenBank/DDBJ databases">
        <title>Sequencing the genomes of 1000 actinobacteria strains.</title>
        <authorList>
            <person name="Klenk H.-P."/>
        </authorList>
    </citation>
    <scope>NUCLEOTIDE SEQUENCE [LARGE SCALE GENOMIC DNA]</scope>
    <source>
        <strain evidence="2 3">DSM 45582</strain>
    </source>
</reference>
<accession>A0A840NP38</accession>
<sequence>MTNDVPDHEAMREAVAFSTRAPSLHNVQPWRWEIRDHSLHLVLDRSRPLPATDPADRELVFSCGAALHHAALALTVLGRRTRIRRMPERATTDLLATIEPAGHAEPSEAAVALLRAAYGRQADRRRYAAEPVPAATLEQLVRAGTGADVSILVAEHDDRYAVARAFAKAAFLHGYSAQYRDELAAWTALDSSSDTGVPATSTPHPGLRYGDLVLRDFGRVAIAQEEAGSARTAGSILLVSTEDDDARAHLAVGEATSIVLCTATFHGLASCPLSEAFEIDSTRDALRREVFAGSRHPQIAMRVGWPPDPRNPPLTPRRPVRELLRDLTEERS</sequence>
<comment type="caution">
    <text evidence="2">The sequence shown here is derived from an EMBL/GenBank/DDBJ whole genome shotgun (WGS) entry which is preliminary data.</text>
</comment>
<evidence type="ECO:0000313" key="2">
    <source>
        <dbReference type="EMBL" id="MBB5070017.1"/>
    </source>
</evidence>
<dbReference type="AlphaFoldDB" id="A0A840NP38"/>
<dbReference type="Gene3D" id="3.40.109.10">
    <property type="entry name" value="NADH Oxidase"/>
    <property type="match status" value="1"/>
</dbReference>
<keyword evidence="3" id="KW-1185">Reference proteome</keyword>
<dbReference type="RefSeq" id="WP_184479615.1">
    <property type="nucleotide sequence ID" value="NZ_JACHIV010000001.1"/>
</dbReference>
<gene>
    <name evidence="2" type="ORF">BJ969_003105</name>
</gene>
<evidence type="ECO:0000313" key="3">
    <source>
        <dbReference type="Proteomes" id="UP000580474"/>
    </source>
</evidence>
<proteinExistence type="predicted"/>
<dbReference type="EMBL" id="JACHIV010000001">
    <property type="protein sequence ID" value="MBB5070017.1"/>
    <property type="molecule type" value="Genomic_DNA"/>
</dbReference>
<feature type="compositionally biased region" description="Basic and acidic residues" evidence="1">
    <location>
        <begin position="319"/>
        <end position="332"/>
    </location>
</feature>